<evidence type="ECO:0000256" key="3">
    <source>
        <dbReference type="SAM" id="MobiDB-lite"/>
    </source>
</evidence>
<feature type="domain" description="Ku" evidence="4">
    <location>
        <begin position="53"/>
        <end position="184"/>
    </location>
</feature>
<evidence type="ECO:0000256" key="2">
    <source>
        <dbReference type="HAMAP-Rule" id="MF_01875"/>
    </source>
</evidence>
<proteinExistence type="inferred from homology"/>
<comment type="subunit">
    <text evidence="2">Homodimer. Interacts with LigD.</text>
</comment>
<dbReference type="GO" id="GO:0006310">
    <property type="term" value="P:DNA recombination"/>
    <property type="evidence" value="ECO:0007669"/>
    <property type="project" value="UniProtKB-KW"/>
</dbReference>
<comment type="similarity">
    <text evidence="2">Belongs to the prokaryotic Ku family.</text>
</comment>
<dbReference type="OrthoDB" id="9795084at2"/>
<accession>A0A411HJQ5</accession>
<dbReference type="PANTHER" id="PTHR41251">
    <property type="entry name" value="NON-HOMOLOGOUS END JOINING PROTEIN KU"/>
    <property type="match status" value="1"/>
</dbReference>
<gene>
    <name evidence="2" type="primary">ku</name>
    <name evidence="5" type="ORF">ELE36_09700</name>
</gene>
<dbReference type="AlphaFoldDB" id="A0A411HJQ5"/>
<dbReference type="SUPFAM" id="SSF100939">
    <property type="entry name" value="SPOC domain-like"/>
    <property type="match status" value="1"/>
</dbReference>
<dbReference type="CDD" id="cd00789">
    <property type="entry name" value="KU_like"/>
    <property type="match status" value="1"/>
</dbReference>
<dbReference type="KEGG" id="xbc:ELE36_09700"/>
<dbReference type="GO" id="GO:0003690">
    <property type="term" value="F:double-stranded DNA binding"/>
    <property type="evidence" value="ECO:0007669"/>
    <property type="project" value="UniProtKB-UniRule"/>
</dbReference>
<dbReference type="InterPro" id="IPR009187">
    <property type="entry name" value="Prok_Ku"/>
</dbReference>
<protein>
    <recommendedName>
        <fullName evidence="2">Non-homologous end joining protein Ku</fullName>
    </recommendedName>
</protein>
<evidence type="ECO:0000256" key="1">
    <source>
        <dbReference type="ARBA" id="ARBA00023125"/>
    </source>
</evidence>
<dbReference type="InterPro" id="IPR016194">
    <property type="entry name" value="SPOC-like_C_dom_sf"/>
</dbReference>
<dbReference type="NCBIfam" id="TIGR02772">
    <property type="entry name" value="Ku_bact"/>
    <property type="match status" value="1"/>
</dbReference>
<keyword evidence="2" id="KW-0234">DNA repair</keyword>
<keyword evidence="1 2" id="KW-0238">DNA-binding</keyword>
<dbReference type="SMART" id="SM00559">
    <property type="entry name" value="Ku78"/>
    <property type="match status" value="1"/>
</dbReference>
<dbReference type="PANTHER" id="PTHR41251:SF1">
    <property type="entry name" value="NON-HOMOLOGOUS END JOINING PROTEIN KU"/>
    <property type="match status" value="1"/>
</dbReference>
<keyword evidence="2" id="KW-0233">DNA recombination</keyword>
<evidence type="ECO:0000259" key="4">
    <source>
        <dbReference type="SMART" id="SM00559"/>
    </source>
</evidence>
<dbReference type="GO" id="GO:0006303">
    <property type="term" value="P:double-strand break repair via nonhomologous end joining"/>
    <property type="evidence" value="ECO:0007669"/>
    <property type="project" value="UniProtKB-UniRule"/>
</dbReference>
<keyword evidence="2" id="KW-0227">DNA damage</keyword>
<dbReference type="RefSeq" id="WP_129832874.1">
    <property type="nucleotide sequence ID" value="NZ_CP035704.1"/>
</dbReference>
<reference evidence="5 6" key="1">
    <citation type="submission" date="2019-01" db="EMBL/GenBank/DDBJ databases">
        <title>Pseudolysobacter antarctica gen. nov., sp. nov., isolated from Fildes Peninsula, Antarctica.</title>
        <authorList>
            <person name="Wei Z."/>
            <person name="Peng F."/>
        </authorList>
    </citation>
    <scope>NUCLEOTIDE SEQUENCE [LARGE SCALE GENOMIC DNA]</scope>
    <source>
        <strain evidence="5 6">AQ6-296</strain>
    </source>
</reference>
<dbReference type="EMBL" id="CP035704">
    <property type="protein sequence ID" value="QBB70617.1"/>
    <property type="molecule type" value="Genomic_DNA"/>
</dbReference>
<evidence type="ECO:0000313" key="5">
    <source>
        <dbReference type="EMBL" id="QBB70617.1"/>
    </source>
</evidence>
<dbReference type="InterPro" id="IPR006164">
    <property type="entry name" value="DNA_bd_Ku70/Ku80"/>
</dbReference>
<dbReference type="Proteomes" id="UP000291562">
    <property type="component" value="Chromosome"/>
</dbReference>
<name>A0A411HJQ5_9GAMM</name>
<sequence length="291" mass="32657">MARPIWSGVLSFGLLNVPVQLMTAERRTDIHFRMLDCRNNAPVRFERLNSKTGKEVPWSNICKAYEYEKGNFVVLKKDDIAEAASAGREAIEIEAFVELDAIDPRHFEKPYILLPGKKADKGYVLLRDTLIQTGKVGIARVVIRTREYLCAVLPRDSALILVLMRFAEELVPYADYKFPQGKPEKFRIQPREISMAKALIDSMSTPWDAADYKDQFAKRMHAVINKRLKSKGKTVVAHSDAGAPEESTNVVDFMSLLKKSIASNQRSPAAKHAKPAAGKTASLAKKKARQK</sequence>
<organism evidence="5 6">
    <name type="scientific">Pseudolysobacter antarcticus</name>
    <dbReference type="NCBI Taxonomy" id="2511995"/>
    <lineage>
        <taxon>Bacteria</taxon>
        <taxon>Pseudomonadati</taxon>
        <taxon>Pseudomonadota</taxon>
        <taxon>Gammaproteobacteria</taxon>
        <taxon>Lysobacterales</taxon>
        <taxon>Rhodanobacteraceae</taxon>
        <taxon>Pseudolysobacter</taxon>
    </lineage>
</organism>
<feature type="region of interest" description="Disordered" evidence="3">
    <location>
        <begin position="263"/>
        <end position="291"/>
    </location>
</feature>
<keyword evidence="6" id="KW-1185">Reference proteome</keyword>
<dbReference type="HAMAP" id="MF_01875">
    <property type="entry name" value="Prokaryotic_Ku"/>
    <property type="match status" value="1"/>
</dbReference>
<dbReference type="Pfam" id="PF02735">
    <property type="entry name" value="Ku"/>
    <property type="match status" value="1"/>
</dbReference>
<evidence type="ECO:0000313" key="6">
    <source>
        <dbReference type="Proteomes" id="UP000291562"/>
    </source>
</evidence>
<dbReference type="PIRSF" id="PIRSF006493">
    <property type="entry name" value="Prok_Ku"/>
    <property type="match status" value="1"/>
</dbReference>
<comment type="function">
    <text evidence="2">With LigD forms a non-homologous end joining (NHEJ) DNA repair enzyme, which repairs dsDNA breaks with reduced fidelity. Binds linear dsDNA with 5'- and 3'- overhangs but not closed circular dsDNA nor ssDNA. Recruits and stimulates the ligase activity of LigD.</text>
</comment>
<dbReference type="Gene3D" id="2.40.290.10">
    <property type="match status" value="1"/>
</dbReference>